<dbReference type="Proteomes" id="UP000283523">
    <property type="component" value="Unassembled WGS sequence"/>
</dbReference>
<name>A0A418LZK4_9BACT</name>
<evidence type="ECO:0000313" key="2">
    <source>
        <dbReference type="Proteomes" id="UP000283523"/>
    </source>
</evidence>
<protein>
    <submittedName>
        <fullName evidence="1">Uncharacterized protein</fullName>
    </submittedName>
</protein>
<keyword evidence="2" id="KW-1185">Reference proteome</keyword>
<reference evidence="1 2" key="1">
    <citation type="submission" date="2018-08" db="EMBL/GenBank/DDBJ databases">
        <title>Fibrisoma montanum sp. nov., isolated from Danxia mountain soil.</title>
        <authorList>
            <person name="Huang Y."/>
        </authorList>
    </citation>
    <scope>NUCLEOTIDE SEQUENCE [LARGE SCALE GENOMIC DNA]</scope>
    <source>
        <strain evidence="1 2">HYT19</strain>
    </source>
</reference>
<comment type="caution">
    <text evidence="1">The sequence shown here is derived from an EMBL/GenBank/DDBJ whole genome shotgun (WGS) entry which is preliminary data.</text>
</comment>
<dbReference type="AlphaFoldDB" id="A0A418LZK4"/>
<accession>A0A418LZK4</accession>
<evidence type="ECO:0000313" key="1">
    <source>
        <dbReference type="EMBL" id="RIV18664.1"/>
    </source>
</evidence>
<organism evidence="1 2">
    <name type="scientific">Fibrisoma montanum</name>
    <dbReference type="NCBI Taxonomy" id="2305895"/>
    <lineage>
        <taxon>Bacteria</taxon>
        <taxon>Pseudomonadati</taxon>
        <taxon>Bacteroidota</taxon>
        <taxon>Cytophagia</taxon>
        <taxon>Cytophagales</taxon>
        <taxon>Spirosomataceae</taxon>
        <taxon>Fibrisoma</taxon>
    </lineage>
</organism>
<gene>
    <name evidence="1" type="ORF">DYU11_27220</name>
</gene>
<proteinExistence type="predicted"/>
<dbReference type="EMBL" id="QXED01000010">
    <property type="protein sequence ID" value="RIV18664.1"/>
    <property type="molecule type" value="Genomic_DNA"/>
</dbReference>
<sequence>MSQFCITQTGQNLKKNTNMKSMKQAIAFSLLVGAFFSCEDQSITRQETTPAIDPTVANATPAALGGTIKNGPSLPLPTITEQTYVPANDLFAHTRCRAWRITWPTYPVGTNANLIPTVFSVKSGGLNSFNYLNNTAAANTYKTNFNLYHNTKLETANTLWAELTHAFNAGSKMETTYFNKTKHSAASVETWVKGRPELFKIYWEHEAISPFTEIANYQPGEIYLFRIIDHNTETPDQYGGIRIVSMTPRIIEVYLAEPNE</sequence>